<dbReference type="AlphaFoldDB" id="A0A0P9Z7V3"/>
<evidence type="ECO:0000256" key="1">
    <source>
        <dbReference type="SAM" id="MobiDB-lite"/>
    </source>
</evidence>
<accession>A0A0P9Z7V3</accession>
<dbReference type="PATRIC" id="fig|251707.3.peg.4188"/>
<evidence type="ECO:0000313" key="3">
    <source>
        <dbReference type="EMBL" id="KPY41988.1"/>
    </source>
</evidence>
<reference evidence="3 4" key="1">
    <citation type="submission" date="2015-09" db="EMBL/GenBank/DDBJ databases">
        <title>Genome announcement of multiple Pseudomonas syringae strains.</title>
        <authorList>
            <person name="Thakur S."/>
            <person name="Wang P.W."/>
            <person name="Gong Y."/>
            <person name="Weir B.S."/>
            <person name="Guttman D.S."/>
        </authorList>
    </citation>
    <scope>NUCLEOTIDE SEQUENCE [LARGE SCALE GENOMIC DNA]</scope>
    <source>
        <strain evidence="3 4">ICMP3956</strain>
    </source>
</reference>
<dbReference type="Proteomes" id="UP000050562">
    <property type="component" value="Unassembled WGS sequence"/>
</dbReference>
<dbReference type="RefSeq" id="WP_057407838.1">
    <property type="nucleotide sequence ID" value="NZ_LJRC01000002.1"/>
</dbReference>
<proteinExistence type="predicted"/>
<evidence type="ECO:0008006" key="5">
    <source>
        <dbReference type="Google" id="ProtNLM"/>
    </source>
</evidence>
<dbReference type="EMBL" id="LJRC01000002">
    <property type="protein sequence ID" value="KPY41988.1"/>
    <property type="molecule type" value="Genomic_DNA"/>
</dbReference>
<protein>
    <recommendedName>
        <fullName evidence="5">Secreted protein</fullName>
    </recommendedName>
</protein>
<feature type="region of interest" description="Disordered" evidence="1">
    <location>
        <begin position="49"/>
        <end position="83"/>
    </location>
</feature>
<comment type="caution">
    <text evidence="3">The sequence shown here is derived from an EMBL/GenBank/DDBJ whole genome shotgun (WGS) entry which is preliminary data.</text>
</comment>
<organism evidence="3 4">
    <name type="scientific">Pseudomonas syringae pv. primulae</name>
    <dbReference type="NCBI Taxonomy" id="251707"/>
    <lineage>
        <taxon>Bacteria</taxon>
        <taxon>Pseudomonadati</taxon>
        <taxon>Pseudomonadota</taxon>
        <taxon>Gammaproteobacteria</taxon>
        <taxon>Pseudomonadales</taxon>
        <taxon>Pseudomonadaceae</taxon>
        <taxon>Pseudomonas</taxon>
    </lineage>
</organism>
<evidence type="ECO:0000313" key="4">
    <source>
        <dbReference type="Proteomes" id="UP000050562"/>
    </source>
</evidence>
<sequence length="83" mass="8691">MARRLLPVAAALLTCLINFPASAADHQNPSPATSDALRAQVDAKRQHLTGADALPQKQPTGEQALLDAPVDTADAPVVDEKKP</sequence>
<gene>
    <name evidence="3" type="ORF">ALO52_03165</name>
</gene>
<name>A0A0P9Z7V3_9PSED</name>
<evidence type="ECO:0000256" key="2">
    <source>
        <dbReference type="SAM" id="SignalP"/>
    </source>
</evidence>
<feature type="chain" id="PRO_5006173077" description="Secreted protein" evidence="2">
    <location>
        <begin position="24"/>
        <end position="83"/>
    </location>
</feature>
<feature type="signal peptide" evidence="2">
    <location>
        <begin position="1"/>
        <end position="23"/>
    </location>
</feature>
<keyword evidence="2" id="KW-0732">Signal</keyword>